<comment type="caution">
    <text evidence="5">The sequence shown here is derived from an EMBL/GenBank/DDBJ whole genome shotgun (WGS) entry which is preliminary data.</text>
</comment>
<feature type="domain" description="AMP-dependent synthetase/ligase" evidence="3">
    <location>
        <begin position="31"/>
        <end position="399"/>
    </location>
</feature>
<dbReference type="RefSeq" id="WP_057834709.1">
    <property type="nucleotide sequence ID" value="NZ_LLXZ01000049.1"/>
</dbReference>
<evidence type="ECO:0000256" key="1">
    <source>
        <dbReference type="ARBA" id="ARBA00006432"/>
    </source>
</evidence>
<organism evidence="5 6">
    <name type="scientific">Bradyrhizobium jicamae</name>
    <dbReference type="NCBI Taxonomy" id="280332"/>
    <lineage>
        <taxon>Bacteria</taxon>
        <taxon>Pseudomonadati</taxon>
        <taxon>Pseudomonadota</taxon>
        <taxon>Alphaproteobacteria</taxon>
        <taxon>Hyphomicrobiales</taxon>
        <taxon>Nitrobacteraceae</taxon>
        <taxon>Bradyrhizobium</taxon>
    </lineage>
</organism>
<dbReference type="STRING" id="280332.CQ12_04950"/>
<dbReference type="GO" id="GO:0031956">
    <property type="term" value="F:medium-chain fatty acid-CoA ligase activity"/>
    <property type="evidence" value="ECO:0007669"/>
    <property type="project" value="TreeGrafter"/>
</dbReference>
<evidence type="ECO:0000259" key="4">
    <source>
        <dbReference type="Pfam" id="PF13193"/>
    </source>
</evidence>
<feature type="domain" description="AMP-binding enzyme C-terminal" evidence="4">
    <location>
        <begin position="448"/>
        <end position="524"/>
    </location>
</feature>
<dbReference type="EMBL" id="LLXZ01000049">
    <property type="protein sequence ID" value="KRR11211.1"/>
    <property type="molecule type" value="Genomic_DNA"/>
</dbReference>
<dbReference type="Pfam" id="PF13193">
    <property type="entry name" value="AMP-binding_C"/>
    <property type="match status" value="1"/>
</dbReference>
<dbReference type="Gene3D" id="3.30.300.30">
    <property type="match status" value="1"/>
</dbReference>
<sequence length="541" mass="58182">MTAAAAKRDVSPASFRDAGYWLDKTVDQLLTEAVARTPDKVSIVADRADRGQALRLTYKELERRANCAATSLLQLGVGRGDIVTVQLPNWWEFVVTAFACSKIGAVMNPVMPILRERELVYILNFCKAKVFIVPKTYRGFDYAAMAQGMRGDLPDLQHVIVVDGDGPDSFERALLASDPAKLPSGLAPDDMAVLMFTSGTTGEPKGVMHTSNSLVACCKALTGRFGLDSSDVMLVASPVGHMTGYAAIVLLSVYLGGTMVLQDVWEAKHGVGLMASEGVTYTAASTPFLSDICEAVKAGAPHPKDLRSFLCGGAPIPSVLIERAANELGLKVCSLWGMTEILSGTLTEPSRAGEKSATTDGRAQDGMEVRIVDLDGKPVPAGQSGRLLVRGAQMFKGYYKRPELQTFDGEGWFDSGDLAYMDEDGYIRISGRVKDILIRGGENVPVVEVENLLYKHPAVAAVAVVGFPDARLGERGCAFIVPRSGSTIDLASVQSYLGECKMAKQFWPERVEVVADLPRTASGKIQKFKLKEIAAAFAETK</sequence>
<dbReference type="GO" id="GO:0006631">
    <property type="term" value="P:fatty acid metabolic process"/>
    <property type="evidence" value="ECO:0007669"/>
    <property type="project" value="TreeGrafter"/>
</dbReference>
<reference evidence="5 6" key="1">
    <citation type="submission" date="2014-03" db="EMBL/GenBank/DDBJ databases">
        <title>Bradyrhizobium valentinum sp. nov., isolated from effective nodules of Lupinus mariae-josephae, a lupine endemic of basic-lime soils in Eastern Spain.</title>
        <authorList>
            <person name="Duran D."/>
            <person name="Rey L."/>
            <person name="Navarro A."/>
            <person name="Busquets A."/>
            <person name="Imperial J."/>
            <person name="Ruiz-Argueso T."/>
        </authorList>
    </citation>
    <scope>NUCLEOTIDE SEQUENCE [LARGE SCALE GENOMIC DNA]</scope>
    <source>
        <strain evidence="5 6">PAC68</strain>
    </source>
</reference>
<evidence type="ECO:0000313" key="5">
    <source>
        <dbReference type="EMBL" id="KRR11211.1"/>
    </source>
</evidence>
<dbReference type="OrthoDB" id="9803968at2"/>
<dbReference type="InterPro" id="IPR020845">
    <property type="entry name" value="AMP-binding_CS"/>
</dbReference>
<dbReference type="InterPro" id="IPR000873">
    <property type="entry name" value="AMP-dep_synth/lig_dom"/>
</dbReference>
<evidence type="ECO:0000313" key="6">
    <source>
        <dbReference type="Proteomes" id="UP000050863"/>
    </source>
</evidence>
<gene>
    <name evidence="5" type="ORF">CQ12_04950</name>
</gene>
<dbReference type="InterPro" id="IPR045851">
    <property type="entry name" value="AMP-bd_C_sf"/>
</dbReference>
<dbReference type="PANTHER" id="PTHR43201">
    <property type="entry name" value="ACYL-COA SYNTHETASE"/>
    <property type="match status" value="1"/>
</dbReference>
<dbReference type="SUPFAM" id="SSF56801">
    <property type="entry name" value="Acetyl-CoA synthetase-like"/>
    <property type="match status" value="1"/>
</dbReference>
<dbReference type="Proteomes" id="UP000050863">
    <property type="component" value="Unassembled WGS sequence"/>
</dbReference>
<dbReference type="InterPro" id="IPR025110">
    <property type="entry name" value="AMP-bd_C"/>
</dbReference>
<dbReference type="AlphaFoldDB" id="A0A0R3LU19"/>
<dbReference type="Pfam" id="PF00501">
    <property type="entry name" value="AMP-binding"/>
    <property type="match status" value="1"/>
</dbReference>
<dbReference type="InterPro" id="IPR042099">
    <property type="entry name" value="ANL_N_sf"/>
</dbReference>
<accession>A0A0R3LU19</accession>
<keyword evidence="6" id="KW-1185">Reference proteome</keyword>
<name>A0A0R3LU19_9BRAD</name>
<dbReference type="PANTHER" id="PTHR43201:SF5">
    <property type="entry name" value="MEDIUM-CHAIN ACYL-COA LIGASE ACSF2, MITOCHONDRIAL"/>
    <property type="match status" value="1"/>
</dbReference>
<dbReference type="PROSITE" id="PS00455">
    <property type="entry name" value="AMP_BINDING"/>
    <property type="match status" value="1"/>
</dbReference>
<evidence type="ECO:0000256" key="2">
    <source>
        <dbReference type="ARBA" id="ARBA00022598"/>
    </source>
</evidence>
<proteinExistence type="inferred from homology"/>
<keyword evidence="2 5" id="KW-0436">Ligase</keyword>
<protein>
    <submittedName>
        <fullName evidence="5">Cyclohexanecarboxylate-CoA ligase</fullName>
    </submittedName>
</protein>
<dbReference type="Gene3D" id="3.40.50.12780">
    <property type="entry name" value="N-terminal domain of ligase-like"/>
    <property type="match status" value="1"/>
</dbReference>
<evidence type="ECO:0000259" key="3">
    <source>
        <dbReference type="Pfam" id="PF00501"/>
    </source>
</evidence>
<comment type="similarity">
    <text evidence="1">Belongs to the ATP-dependent AMP-binding enzyme family.</text>
</comment>